<dbReference type="GeneID" id="92030789"/>
<feature type="compositionally biased region" description="Polar residues" evidence="1">
    <location>
        <begin position="195"/>
        <end position="212"/>
    </location>
</feature>
<feature type="region of interest" description="Disordered" evidence="1">
    <location>
        <begin position="29"/>
        <end position="220"/>
    </location>
</feature>
<accession>A0ABR1M9N2</accession>
<keyword evidence="2" id="KW-0812">Transmembrane</keyword>
<evidence type="ECO:0008006" key="5">
    <source>
        <dbReference type="Google" id="ProtNLM"/>
    </source>
</evidence>
<keyword evidence="2" id="KW-1133">Transmembrane helix</keyword>
<reference evidence="3 4" key="1">
    <citation type="submission" date="2024-04" db="EMBL/GenBank/DDBJ databases">
        <title>Phyllosticta paracitricarpa is synonymous to the EU quarantine fungus P. citricarpa based on phylogenomic analyses.</title>
        <authorList>
            <consortium name="Lawrence Berkeley National Laboratory"/>
            <person name="Van ingen-buijs V.A."/>
            <person name="Van westerhoven A.C."/>
            <person name="Haridas S."/>
            <person name="Skiadas P."/>
            <person name="Martin F."/>
            <person name="Groenewald J.Z."/>
            <person name="Crous P.W."/>
            <person name="Seidl M.F."/>
        </authorList>
    </citation>
    <scope>NUCLEOTIDE SEQUENCE [LARGE SCALE GENOMIC DNA]</scope>
    <source>
        <strain evidence="3 4">CPC 17464</strain>
    </source>
</reference>
<comment type="caution">
    <text evidence="3">The sequence shown here is derived from an EMBL/GenBank/DDBJ whole genome shotgun (WGS) entry which is preliminary data.</text>
</comment>
<feature type="region of interest" description="Disordered" evidence="1">
    <location>
        <begin position="279"/>
        <end position="332"/>
    </location>
</feature>
<feature type="compositionally biased region" description="Acidic residues" evidence="1">
    <location>
        <begin position="299"/>
        <end position="321"/>
    </location>
</feature>
<protein>
    <recommendedName>
        <fullName evidence="5">Transmembrane protein</fullName>
    </recommendedName>
</protein>
<name>A0ABR1M9N2_9PEZI</name>
<gene>
    <name evidence="3" type="ORF">J3D65DRAFT_599224</name>
</gene>
<dbReference type="Proteomes" id="UP001360953">
    <property type="component" value="Unassembled WGS sequence"/>
</dbReference>
<evidence type="ECO:0000256" key="1">
    <source>
        <dbReference type="SAM" id="MobiDB-lite"/>
    </source>
</evidence>
<feature type="transmembrane region" description="Helical" evidence="2">
    <location>
        <begin position="356"/>
        <end position="374"/>
    </location>
</feature>
<keyword evidence="2" id="KW-0472">Membrane</keyword>
<evidence type="ECO:0000313" key="3">
    <source>
        <dbReference type="EMBL" id="KAK7544585.1"/>
    </source>
</evidence>
<proteinExistence type="predicted"/>
<feature type="compositionally biased region" description="Polar residues" evidence="1">
    <location>
        <begin position="37"/>
        <end position="49"/>
    </location>
</feature>
<feature type="compositionally biased region" description="Basic and acidic residues" evidence="1">
    <location>
        <begin position="59"/>
        <end position="81"/>
    </location>
</feature>
<keyword evidence="4" id="KW-1185">Reference proteome</keyword>
<evidence type="ECO:0000256" key="2">
    <source>
        <dbReference type="SAM" id="Phobius"/>
    </source>
</evidence>
<organism evidence="3 4">
    <name type="scientific">Phyllosticta citribraziliensis</name>
    <dbReference type="NCBI Taxonomy" id="989973"/>
    <lineage>
        <taxon>Eukaryota</taxon>
        <taxon>Fungi</taxon>
        <taxon>Dikarya</taxon>
        <taxon>Ascomycota</taxon>
        <taxon>Pezizomycotina</taxon>
        <taxon>Dothideomycetes</taxon>
        <taxon>Dothideomycetes incertae sedis</taxon>
        <taxon>Botryosphaeriales</taxon>
        <taxon>Phyllostictaceae</taxon>
        <taxon>Phyllosticta</taxon>
    </lineage>
</organism>
<sequence length="495" mass="55220">MAYKLDVAFFATLARRESVCSQNDTVDAANGGVLQGDETQNTDSESSKFLDTWLTGHPDTTKKRKSDEEDSDQLKKAKVDRAVTSNLSAEYVVDESDDDDDDESDTDSVLSEVDEYILTCGIGRPDPKERQGSVIGPEDPSQVPGEDGKQRRRLSSRTADAKAQALLLDDDKERRLGGKTSQDGNGSPGEARGCGSSSRWQLPNGQPPSTRLPSKPEQETRVPAFPQLRHVFTQVFHPYPPRWPSLADQRPESCSTLSWLTGTPTLSMKWRPLYVGFSHDSSNDDTDPPDETTKKCSDDDHDEVDCSESDSDSDDADDIELDSSNSSDKDTTKDVSIKDFDDLTILETHPLFYDRLIAFLAGILSLASVHLWLFTYQVLHKRDAFFWAARLYKMATPEFLEILNRENPSTQKDLDTLPMAVGQDELGCYLLLISGGQELEGNSNWAYGGTATGLIRWISHRIHEHLHYKHAEKSFPNQLLDQGVKRRIDSKLVAV</sequence>
<feature type="compositionally biased region" description="Acidic residues" evidence="1">
    <location>
        <begin position="92"/>
        <end position="106"/>
    </location>
</feature>
<dbReference type="EMBL" id="JBBPEH010000001">
    <property type="protein sequence ID" value="KAK7544585.1"/>
    <property type="molecule type" value="Genomic_DNA"/>
</dbReference>
<evidence type="ECO:0000313" key="4">
    <source>
        <dbReference type="Proteomes" id="UP001360953"/>
    </source>
</evidence>
<dbReference type="RefSeq" id="XP_066659820.1">
    <property type="nucleotide sequence ID" value="XM_066797883.1"/>
</dbReference>